<organism evidence="2 3">
    <name type="scientific">Actinokineospora terrae</name>
    <dbReference type="NCBI Taxonomy" id="155974"/>
    <lineage>
        <taxon>Bacteria</taxon>
        <taxon>Bacillati</taxon>
        <taxon>Actinomycetota</taxon>
        <taxon>Actinomycetes</taxon>
        <taxon>Pseudonocardiales</taxon>
        <taxon>Pseudonocardiaceae</taxon>
        <taxon>Actinokineospora</taxon>
    </lineage>
</organism>
<keyword evidence="1" id="KW-0472">Membrane</keyword>
<dbReference type="AlphaFoldDB" id="A0A1H9XQ34"/>
<dbReference type="Proteomes" id="UP000199051">
    <property type="component" value="Unassembled WGS sequence"/>
</dbReference>
<dbReference type="EMBL" id="FOGI01000019">
    <property type="protein sequence ID" value="SES48265.1"/>
    <property type="molecule type" value="Genomic_DNA"/>
</dbReference>
<evidence type="ECO:0000313" key="2">
    <source>
        <dbReference type="EMBL" id="SES48265.1"/>
    </source>
</evidence>
<gene>
    <name evidence="2" type="ORF">SAMN04487818_11927</name>
</gene>
<keyword evidence="1" id="KW-1133">Transmembrane helix</keyword>
<sequence>MTDEHRGTGGPDGPPWSVDLLADLHAGVLDPARSARLWARVNVDPEAKAVIDALDSVKAGLGELAVAPAPPMPAHFAARLDAALDGEARRAFGGVAVQDPPRPGVAPVLDMAEARRKRGRRTAWGVGLLTAAAAAVAIGYGVLPKTQETGGTAAPVPSAQLSDEAPLAVSRGNVGEVAGKLTTGKTKDYGPLKDEAGLKKCLSSNGFDAKVAPLGVRPVTYDGKAAVMAVLLVSGDNGRLQVLVVQPDCTQLFNDKIGR</sequence>
<reference evidence="3" key="1">
    <citation type="submission" date="2016-10" db="EMBL/GenBank/DDBJ databases">
        <authorList>
            <person name="Varghese N."/>
            <person name="Submissions S."/>
        </authorList>
    </citation>
    <scope>NUCLEOTIDE SEQUENCE [LARGE SCALE GENOMIC DNA]</scope>
    <source>
        <strain evidence="3">DSM 44260</strain>
    </source>
</reference>
<protein>
    <submittedName>
        <fullName evidence="2">Uncharacterized protein</fullName>
    </submittedName>
</protein>
<feature type="transmembrane region" description="Helical" evidence="1">
    <location>
        <begin position="123"/>
        <end position="143"/>
    </location>
</feature>
<dbReference type="RefSeq" id="WP_092786707.1">
    <property type="nucleotide sequence ID" value="NZ_FOGI01000019.1"/>
</dbReference>
<proteinExistence type="predicted"/>
<evidence type="ECO:0000313" key="3">
    <source>
        <dbReference type="Proteomes" id="UP000199051"/>
    </source>
</evidence>
<name>A0A1H9XQ34_9PSEU</name>
<evidence type="ECO:0000256" key="1">
    <source>
        <dbReference type="SAM" id="Phobius"/>
    </source>
</evidence>
<keyword evidence="1" id="KW-0812">Transmembrane</keyword>
<dbReference type="STRING" id="155974.SAMN04487818_11927"/>
<accession>A0A1H9XQ34</accession>
<keyword evidence="3" id="KW-1185">Reference proteome</keyword>